<feature type="transmembrane region" description="Helical" evidence="2">
    <location>
        <begin position="87"/>
        <end position="105"/>
    </location>
</feature>
<organism evidence="3 4">
    <name type="scientific">Digitaria exilis</name>
    <dbReference type="NCBI Taxonomy" id="1010633"/>
    <lineage>
        <taxon>Eukaryota</taxon>
        <taxon>Viridiplantae</taxon>
        <taxon>Streptophyta</taxon>
        <taxon>Embryophyta</taxon>
        <taxon>Tracheophyta</taxon>
        <taxon>Spermatophyta</taxon>
        <taxon>Magnoliopsida</taxon>
        <taxon>Liliopsida</taxon>
        <taxon>Poales</taxon>
        <taxon>Poaceae</taxon>
        <taxon>PACMAD clade</taxon>
        <taxon>Panicoideae</taxon>
        <taxon>Panicodae</taxon>
        <taxon>Paniceae</taxon>
        <taxon>Anthephorinae</taxon>
        <taxon>Digitaria</taxon>
    </lineage>
</organism>
<accession>A0A835EKZ7</accession>
<evidence type="ECO:0000256" key="2">
    <source>
        <dbReference type="SAM" id="Phobius"/>
    </source>
</evidence>
<proteinExistence type="predicted"/>
<keyword evidence="4" id="KW-1185">Reference proteome</keyword>
<evidence type="ECO:0000313" key="4">
    <source>
        <dbReference type="Proteomes" id="UP000636709"/>
    </source>
</evidence>
<feature type="transmembrane region" description="Helical" evidence="2">
    <location>
        <begin position="6"/>
        <end position="24"/>
    </location>
</feature>
<feature type="region of interest" description="Disordered" evidence="1">
    <location>
        <begin position="111"/>
        <end position="130"/>
    </location>
</feature>
<gene>
    <name evidence="3" type="ORF">HU200_033368</name>
</gene>
<dbReference type="EMBL" id="JACEFO010001795">
    <property type="protein sequence ID" value="KAF8702027.1"/>
    <property type="molecule type" value="Genomic_DNA"/>
</dbReference>
<sequence length="130" mass="14097">MALSDYAAFLAWAGAALMVYAGASVARRRGWVSTDYLPKAAVVLLTGVLVRRAAAPKPGQSRVPQAVITEAAAGRAPRDEASSYDSLPIIAVCLVLTACVALEVARRRRRRRSPPPQIVPERRYADRRRA</sequence>
<keyword evidence="2" id="KW-0472">Membrane</keyword>
<dbReference type="Proteomes" id="UP000636709">
    <property type="component" value="Unassembled WGS sequence"/>
</dbReference>
<comment type="caution">
    <text evidence="3">The sequence shown here is derived from an EMBL/GenBank/DDBJ whole genome shotgun (WGS) entry which is preliminary data.</text>
</comment>
<reference evidence="3" key="1">
    <citation type="submission" date="2020-07" db="EMBL/GenBank/DDBJ databases">
        <title>Genome sequence and genetic diversity analysis of an under-domesticated orphan crop, white fonio (Digitaria exilis).</title>
        <authorList>
            <person name="Bennetzen J.L."/>
            <person name="Chen S."/>
            <person name="Ma X."/>
            <person name="Wang X."/>
            <person name="Yssel A.E.J."/>
            <person name="Chaluvadi S.R."/>
            <person name="Johnson M."/>
            <person name="Gangashetty P."/>
            <person name="Hamidou F."/>
            <person name="Sanogo M.D."/>
            <person name="Zwaenepoel A."/>
            <person name="Wallace J."/>
            <person name="Van De Peer Y."/>
            <person name="Van Deynze A."/>
        </authorList>
    </citation>
    <scope>NUCLEOTIDE SEQUENCE</scope>
    <source>
        <tissue evidence="3">Leaves</tissue>
    </source>
</reference>
<name>A0A835EKZ7_9POAL</name>
<dbReference type="OrthoDB" id="10513019at2759"/>
<keyword evidence="2" id="KW-1133">Transmembrane helix</keyword>
<keyword evidence="2" id="KW-0812">Transmembrane</keyword>
<dbReference type="AlphaFoldDB" id="A0A835EKZ7"/>
<evidence type="ECO:0000313" key="3">
    <source>
        <dbReference type="EMBL" id="KAF8702027.1"/>
    </source>
</evidence>
<evidence type="ECO:0000256" key="1">
    <source>
        <dbReference type="SAM" id="MobiDB-lite"/>
    </source>
</evidence>
<protein>
    <submittedName>
        <fullName evidence="3">Uncharacterized protein</fullName>
    </submittedName>
</protein>